<comment type="subunit">
    <text evidence="5">Monomer; active form. Homodimer; inactive form. The homodimer is probably linked by 1 2Fe-2S cluster.</text>
</comment>
<name>A0A1J1INY9_9DIPT</name>
<dbReference type="CDD" id="cd03419">
    <property type="entry name" value="GRX_GRXh_1_2_like"/>
    <property type="match status" value="1"/>
</dbReference>
<evidence type="ECO:0000313" key="9">
    <source>
        <dbReference type="Proteomes" id="UP000183832"/>
    </source>
</evidence>
<dbReference type="GO" id="GO:0005737">
    <property type="term" value="C:cytoplasm"/>
    <property type="evidence" value="ECO:0007669"/>
    <property type="project" value="TreeGrafter"/>
</dbReference>
<dbReference type="SUPFAM" id="SSF52833">
    <property type="entry name" value="Thioredoxin-like"/>
    <property type="match status" value="1"/>
</dbReference>
<dbReference type="PANTHER" id="PTHR45694">
    <property type="entry name" value="GLUTAREDOXIN 2"/>
    <property type="match status" value="1"/>
</dbReference>
<dbReference type="InterPro" id="IPR011899">
    <property type="entry name" value="Glutaredoxin_euk/vir"/>
</dbReference>
<dbReference type="Pfam" id="PF00462">
    <property type="entry name" value="Glutaredoxin"/>
    <property type="match status" value="1"/>
</dbReference>
<evidence type="ECO:0000256" key="1">
    <source>
        <dbReference type="ARBA" id="ARBA00007787"/>
    </source>
</evidence>
<comment type="function">
    <text evidence="4">Glutathione-dependent oxidoreductase that facilitates the maintenance of mitochondrial redox homeostasis upon induction of apoptosis by oxidative stress. Involved in response to hydrogen peroxide and regulation of apoptosis caused by oxidative stress. Acts as a very efficient catalyst of monothiol reactions because of its high affinity for protein glutathione-mixed disulfides. Can receive electrons not only from glutathione (GSH), but also from thioredoxin reductase supporting both monothiol and dithiol reactions. Efficiently catalyzes both glutathionylation and deglutathionylation of mitochondrial complex I, which in turn regulates the superoxide production by the complex. Overexpression decreases the susceptibility to apoptosis and prevents loss of cardiolipin and cytochrome c release.</text>
</comment>
<dbReference type="InterPro" id="IPR002109">
    <property type="entry name" value="Glutaredoxin"/>
</dbReference>
<evidence type="ECO:0000259" key="7">
    <source>
        <dbReference type="Pfam" id="PF00462"/>
    </source>
</evidence>
<dbReference type="GO" id="GO:0034599">
    <property type="term" value="P:cellular response to oxidative stress"/>
    <property type="evidence" value="ECO:0007669"/>
    <property type="project" value="TreeGrafter"/>
</dbReference>
<dbReference type="InterPro" id="IPR036249">
    <property type="entry name" value="Thioredoxin-like_sf"/>
</dbReference>
<evidence type="ECO:0000256" key="2">
    <source>
        <dbReference type="ARBA" id="ARBA00023206"/>
    </source>
</evidence>
<keyword evidence="2" id="KW-0318">Glutathionylation</keyword>
<evidence type="ECO:0000313" key="8">
    <source>
        <dbReference type="EMBL" id="CRL00806.1"/>
    </source>
</evidence>
<comment type="similarity">
    <text evidence="1">Belongs to the glutaredoxin family.</text>
</comment>
<gene>
    <name evidence="8" type="primary">putative Glutaredoxin-C4</name>
    <name evidence="8" type="ORF">CLUMA_CG014058</name>
</gene>
<dbReference type="STRING" id="568069.A0A1J1INY9"/>
<dbReference type="PRINTS" id="PR00160">
    <property type="entry name" value="GLUTAREDOXIN"/>
</dbReference>
<keyword evidence="3" id="KW-0676">Redox-active center</keyword>
<organism evidence="8 9">
    <name type="scientific">Clunio marinus</name>
    <dbReference type="NCBI Taxonomy" id="568069"/>
    <lineage>
        <taxon>Eukaryota</taxon>
        <taxon>Metazoa</taxon>
        <taxon>Ecdysozoa</taxon>
        <taxon>Arthropoda</taxon>
        <taxon>Hexapoda</taxon>
        <taxon>Insecta</taxon>
        <taxon>Pterygota</taxon>
        <taxon>Neoptera</taxon>
        <taxon>Endopterygota</taxon>
        <taxon>Diptera</taxon>
        <taxon>Nematocera</taxon>
        <taxon>Chironomoidea</taxon>
        <taxon>Chironomidae</taxon>
        <taxon>Clunio</taxon>
    </lineage>
</organism>
<evidence type="ECO:0000256" key="3">
    <source>
        <dbReference type="ARBA" id="ARBA00023284"/>
    </source>
</evidence>
<proteinExistence type="inferred from homology"/>
<dbReference type="Gene3D" id="3.40.30.10">
    <property type="entry name" value="Glutaredoxin"/>
    <property type="match status" value="1"/>
</dbReference>
<evidence type="ECO:0000256" key="5">
    <source>
        <dbReference type="ARBA" id="ARBA00038558"/>
    </source>
</evidence>
<dbReference type="PROSITE" id="PS51354">
    <property type="entry name" value="GLUTAREDOXIN_2"/>
    <property type="match status" value="1"/>
</dbReference>
<dbReference type="AlphaFoldDB" id="A0A1J1INY9"/>
<dbReference type="EMBL" id="CVRI01000054">
    <property type="protein sequence ID" value="CRL00806.1"/>
    <property type="molecule type" value="Genomic_DNA"/>
</dbReference>
<dbReference type="InterPro" id="IPR014025">
    <property type="entry name" value="Glutaredoxin_subgr"/>
</dbReference>
<feature type="domain" description="Glutaredoxin" evidence="7">
    <location>
        <begin position="30"/>
        <end position="92"/>
    </location>
</feature>
<dbReference type="FunFam" id="3.40.30.10:FF:000026">
    <property type="entry name" value="Glutaredoxin 2"/>
    <property type="match status" value="1"/>
</dbReference>
<evidence type="ECO:0000256" key="6">
    <source>
        <dbReference type="ARBA" id="ARBA00039819"/>
    </source>
</evidence>
<dbReference type="OrthoDB" id="418495at2759"/>
<protein>
    <recommendedName>
        <fullName evidence="6">Glutaredoxin-2, mitochondrial</fullName>
    </recommendedName>
</protein>
<dbReference type="PANTHER" id="PTHR45694:SF5">
    <property type="entry name" value="GLUTAREDOXIN 2"/>
    <property type="match status" value="1"/>
</dbReference>
<dbReference type="GO" id="GO:0015038">
    <property type="term" value="F:glutathione disulfide oxidoreductase activity"/>
    <property type="evidence" value="ECO:0007669"/>
    <property type="project" value="TreeGrafter"/>
</dbReference>
<dbReference type="Proteomes" id="UP000183832">
    <property type="component" value="Unassembled WGS sequence"/>
</dbReference>
<accession>A0A1J1INY9</accession>
<reference evidence="8 9" key="1">
    <citation type="submission" date="2015-04" db="EMBL/GenBank/DDBJ databases">
        <authorList>
            <person name="Syromyatnikov M.Y."/>
            <person name="Popov V.N."/>
        </authorList>
    </citation>
    <scope>NUCLEOTIDE SEQUENCE [LARGE SCALE GENOMIC DNA]</scope>
</reference>
<sequence>MGSLLSSSNSGNIDPMAQQFVRETIESDRVVIFSKSYCPYCTTAKKQFKKLNQDYLTIELDGRPDCQAIQNVLGEMTGAKTVPRVFIDGNFIGGGDDCKRLYENGQLEKMLA</sequence>
<dbReference type="NCBIfam" id="TIGR02180">
    <property type="entry name" value="GRX_euk"/>
    <property type="match status" value="1"/>
</dbReference>
<evidence type="ECO:0000256" key="4">
    <source>
        <dbReference type="ARBA" id="ARBA00037470"/>
    </source>
</evidence>
<keyword evidence="9" id="KW-1185">Reference proteome</keyword>